<protein>
    <submittedName>
        <fullName evidence="11">ABC transporter ATP-binding protein</fullName>
    </submittedName>
</protein>
<proteinExistence type="inferred from homology"/>
<evidence type="ECO:0000256" key="8">
    <source>
        <dbReference type="ARBA" id="ARBA00022967"/>
    </source>
</evidence>
<keyword evidence="9" id="KW-0472">Membrane</keyword>
<dbReference type="GO" id="GO:0015833">
    <property type="term" value="P:peptide transport"/>
    <property type="evidence" value="ECO:0007669"/>
    <property type="project" value="InterPro"/>
</dbReference>
<feature type="domain" description="ABC transporter" evidence="10">
    <location>
        <begin position="340"/>
        <end position="593"/>
    </location>
</feature>
<organism evidence="11 12">
    <name type="scientific">Pontibaca salina</name>
    <dbReference type="NCBI Taxonomy" id="2795731"/>
    <lineage>
        <taxon>Bacteria</taxon>
        <taxon>Pseudomonadati</taxon>
        <taxon>Pseudomonadota</taxon>
        <taxon>Alphaproteobacteria</taxon>
        <taxon>Rhodobacterales</taxon>
        <taxon>Roseobacteraceae</taxon>
        <taxon>Pontibaca</taxon>
    </lineage>
</organism>
<keyword evidence="7 11" id="KW-0067">ATP-binding</keyword>
<dbReference type="InterPro" id="IPR013563">
    <property type="entry name" value="Oligopep_ABC_C"/>
</dbReference>
<dbReference type="InterPro" id="IPR003593">
    <property type="entry name" value="AAA+_ATPase"/>
</dbReference>
<dbReference type="InterPro" id="IPR017871">
    <property type="entry name" value="ABC_transporter-like_CS"/>
</dbReference>
<evidence type="ECO:0000256" key="7">
    <source>
        <dbReference type="ARBA" id="ARBA00022840"/>
    </source>
</evidence>
<evidence type="ECO:0000313" key="12">
    <source>
        <dbReference type="Proteomes" id="UP000613255"/>
    </source>
</evidence>
<evidence type="ECO:0000256" key="9">
    <source>
        <dbReference type="ARBA" id="ARBA00023136"/>
    </source>
</evidence>
<keyword evidence="8" id="KW-1278">Translocase</keyword>
<evidence type="ECO:0000256" key="4">
    <source>
        <dbReference type="ARBA" id="ARBA00022475"/>
    </source>
</evidence>
<comment type="similarity">
    <text evidence="2">Belongs to the ABC transporter superfamily.</text>
</comment>
<dbReference type="NCBIfam" id="NF007739">
    <property type="entry name" value="PRK10419.1"/>
    <property type="match status" value="2"/>
</dbReference>
<dbReference type="SUPFAM" id="SSF52540">
    <property type="entry name" value="P-loop containing nucleoside triphosphate hydrolases"/>
    <property type="match status" value="2"/>
</dbReference>
<dbReference type="GO" id="GO:0005524">
    <property type="term" value="F:ATP binding"/>
    <property type="evidence" value="ECO:0007669"/>
    <property type="project" value="UniProtKB-KW"/>
</dbReference>
<gene>
    <name evidence="11" type="ORF">JAO82_11285</name>
</gene>
<dbReference type="PANTHER" id="PTHR43297">
    <property type="entry name" value="OLIGOPEPTIDE TRANSPORT ATP-BINDING PROTEIN APPD"/>
    <property type="match status" value="1"/>
</dbReference>
<evidence type="ECO:0000256" key="5">
    <source>
        <dbReference type="ARBA" id="ARBA00022519"/>
    </source>
</evidence>
<accession>A0A934HUG5</accession>
<reference evidence="11" key="1">
    <citation type="submission" date="2020-12" db="EMBL/GenBank/DDBJ databases">
        <title>Pontibaca salina gen. nov., sp. nov., isolated from marine sediment.</title>
        <authorList>
            <person name="Bo J."/>
            <person name="Wang S."/>
            <person name="Song X."/>
            <person name="Du Z."/>
        </authorList>
    </citation>
    <scope>NUCLEOTIDE SEQUENCE</scope>
    <source>
        <strain evidence="11">S1109L</strain>
    </source>
</reference>
<keyword evidence="6" id="KW-0547">Nucleotide-binding</keyword>
<evidence type="ECO:0000259" key="10">
    <source>
        <dbReference type="PROSITE" id="PS50893"/>
    </source>
</evidence>
<dbReference type="CDD" id="cd03257">
    <property type="entry name" value="ABC_NikE_OppD_transporters"/>
    <property type="match status" value="2"/>
</dbReference>
<sequence>MSTIIKIDNLSLGFTGKQGQQAPILRGISLELQRGEALGIVGESGSGKSTVALAMMGYLKPGLSVFSGRAMFDGNDMFALPEKQRSALRGSKIALIPQNAGQALTPTLTIGAQIDEALRLHTALNRAGRADRVAELLSRVRLPSPEEMAMRYPHELSGGQQQRAAVAMALAGEAKALLLDEPTTGLDVTTQAHILEFLRKLAREMNVAMIYVSHDLGVIARVADRVAVMYAGQIAEEGPTRDVLRAPKHPYTAGLIASIPKLDDPAIPASMPGVPPIVGSQITGCAFAPRCPHVQHICRSDLPAPVTIGQTRTRCHFAHEPRVTHEQTRRVPCASSEPALSLKNVSVSYKKPGLFDRLSGQGQPPATVDDIGFTLRRGETLALVGESGSGKSTILRAIAGLVGARSGQIRLGMAGDLTAPVHRRDRKTLRRVQLIFQNADAALNPRQSIGDILAAPLRLYFGLGRKEARIRAGDLLEQVRLPASYLDRFPGQLSGGEKQRVGVARAFAANPDVTLCDEVTSALDVSVQAAALALLTRLQAESGSSYIFVSHDLAVVRAVADRVAVLYQGRICEIGPAADVYAPPYHPYTRTLMGAVLEPDPDIAPQLLADDLTEKAPPAQGCPFQRRCPRHLGNICNITKPPARKLAEGHVIHCHRLPEELGEASRPQLVALAG</sequence>
<dbReference type="NCBIfam" id="NF008453">
    <property type="entry name" value="PRK11308.1"/>
    <property type="match status" value="2"/>
</dbReference>
<dbReference type="SMART" id="SM00382">
    <property type="entry name" value="AAA"/>
    <property type="match status" value="2"/>
</dbReference>
<dbReference type="Pfam" id="PF00005">
    <property type="entry name" value="ABC_tran"/>
    <property type="match status" value="2"/>
</dbReference>
<evidence type="ECO:0000256" key="1">
    <source>
        <dbReference type="ARBA" id="ARBA00004417"/>
    </source>
</evidence>
<dbReference type="InterPro" id="IPR050388">
    <property type="entry name" value="ABC_Ni/Peptide_Import"/>
</dbReference>
<comment type="subcellular location">
    <subcellularLocation>
        <location evidence="1">Cell inner membrane</location>
        <topology evidence="1">Peripheral membrane protein</topology>
    </subcellularLocation>
</comment>
<dbReference type="Proteomes" id="UP000613255">
    <property type="component" value="Unassembled WGS sequence"/>
</dbReference>
<dbReference type="AlphaFoldDB" id="A0A934HUG5"/>
<dbReference type="InterPro" id="IPR027417">
    <property type="entry name" value="P-loop_NTPase"/>
</dbReference>
<feature type="domain" description="ABC transporter" evidence="10">
    <location>
        <begin position="5"/>
        <end position="256"/>
    </location>
</feature>
<evidence type="ECO:0000256" key="2">
    <source>
        <dbReference type="ARBA" id="ARBA00005417"/>
    </source>
</evidence>
<dbReference type="Gene3D" id="3.40.50.300">
    <property type="entry name" value="P-loop containing nucleotide triphosphate hydrolases"/>
    <property type="match status" value="2"/>
</dbReference>
<evidence type="ECO:0000256" key="6">
    <source>
        <dbReference type="ARBA" id="ARBA00022741"/>
    </source>
</evidence>
<evidence type="ECO:0000256" key="3">
    <source>
        <dbReference type="ARBA" id="ARBA00022448"/>
    </source>
</evidence>
<dbReference type="RefSeq" id="WP_198686483.1">
    <property type="nucleotide sequence ID" value="NZ_JAEIJD010000009.1"/>
</dbReference>
<dbReference type="EMBL" id="JAEIJD010000009">
    <property type="protein sequence ID" value="MBI6630458.1"/>
    <property type="molecule type" value="Genomic_DNA"/>
</dbReference>
<dbReference type="PROSITE" id="PS50893">
    <property type="entry name" value="ABC_TRANSPORTER_2"/>
    <property type="match status" value="2"/>
</dbReference>
<dbReference type="GO" id="GO:0005886">
    <property type="term" value="C:plasma membrane"/>
    <property type="evidence" value="ECO:0007669"/>
    <property type="project" value="UniProtKB-SubCell"/>
</dbReference>
<dbReference type="Pfam" id="PF08352">
    <property type="entry name" value="oligo_HPY"/>
    <property type="match status" value="2"/>
</dbReference>
<dbReference type="FunFam" id="3.40.50.300:FF:000016">
    <property type="entry name" value="Oligopeptide ABC transporter ATP-binding component"/>
    <property type="match status" value="1"/>
</dbReference>
<dbReference type="PROSITE" id="PS00211">
    <property type="entry name" value="ABC_TRANSPORTER_1"/>
    <property type="match status" value="2"/>
</dbReference>
<keyword evidence="5" id="KW-0997">Cell inner membrane</keyword>
<dbReference type="NCBIfam" id="TIGR01727">
    <property type="entry name" value="oligo_HPY"/>
    <property type="match status" value="2"/>
</dbReference>
<dbReference type="PANTHER" id="PTHR43297:SF14">
    <property type="entry name" value="ATPASE AAA-TYPE CORE DOMAIN-CONTAINING PROTEIN"/>
    <property type="match status" value="1"/>
</dbReference>
<comment type="caution">
    <text evidence="11">The sequence shown here is derived from an EMBL/GenBank/DDBJ whole genome shotgun (WGS) entry which is preliminary data.</text>
</comment>
<keyword evidence="3" id="KW-0813">Transport</keyword>
<name>A0A934HUG5_9RHOB</name>
<dbReference type="GO" id="GO:0016887">
    <property type="term" value="F:ATP hydrolysis activity"/>
    <property type="evidence" value="ECO:0007669"/>
    <property type="project" value="InterPro"/>
</dbReference>
<dbReference type="InterPro" id="IPR003439">
    <property type="entry name" value="ABC_transporter-like_ATP-bd"/>
</dbReference>
<keyword evidence="4" id="KW-1003">Cell membrane</keyword>
<dbReference type="GO" id="GO:0055085">
    <property type="term" value="P:transmembrane transport"/>
    <property type="evidence" value="ECO:0007669"/>
    <property type="project" value="UniProtKB-ARBA"/>
</dbReference>
<keyword evidence="12" id="KW-1185">Reference proteome</keyword>
<evidence type="ECO:0000313" key="11">
    <source>
        <dbReference type="EMBL" id="MBI6630458.1"/>
    </source>
</evidence>